<feature type="region of interest" description="Disordered" evidence="5">
    <location>
        <begin position="45"/>
        <end position="130"/>
    </location>
</feature>
<keyword evidence="2" id="KW-0238">DNA-binding</keyword>
<organism evidence="7 8">
    <name type="scientific">Podospora didyma</name>
    <dbReference type="NCBI Taxonomy" id="330526"/>
    <lineage>
        <taxon>Eukaryota</taxon>
        <taxon>Fungi</taxon>
        <taxon>Dikarya</taxon>
        <taxon>Ascomycota</taxon>
        <taxon>Pezizomycotina</taxon>
        <taxon>Sordariomycetes</taxon>
        <taxon>Sordariomycetidae</taxon>
        <taxon>Sordariales</taxon>
        <taxon>Podosporaceae</taxon>
        <taxon>Podospora</taxon>
    </lineage>
</organism>
<dbReference type="Proteomes" id="UP001285441">
    <property type="component" value="Unassembled WGS sequence"/>
</dbReference>
<reference evidence="7" key="1">
    <citation type="journal article" date="2023" name="Mol. Phylogenet. Evol.">
        <title>Genome-scale phylogeny and comparative genomics of the fungal order Sordariales.</title>
        <authorList>
            <person name="Hensen N."/>
            <person name="Bonometti L."/>
            <person name="Westerberg I."/>
            <person name="Brannstrom I.O."/>
            <person name="Guillou S."/>
            <person name="Cros-Aarteil S."/>
            <person name="Calhoun S."/>
            <person name="Haridas S."/>
            <person name="Kuo A."/>
            <person name="Mondo S."/>
            <person name="Pangilinan J."/>
            <person name="Riley R."/>
            <person name="LaButti K."/>
            <person name="Andreopoulos B."/>
            <person name="Lipzen A."/>
            <person name="Chen C."/>
            <person name="Yan M."/>
            <person name="Daum C."/>
            <person name="Ng V."/>
            <person name="Clum A."/>
            <person name="Steindorff A."/>
            <person name="Ohm R.A."/>
            <person name="Martin F."/>
            <person name="Silar P."/>
            <person name="Natvig D.O."/>
            <person name="Lalanne C."/>
            <person name="Gautier V."/>
            <person name="Ament-Velasquez S.L."/>
            <person name="Kruys A."/>
            <person name="Hutchinson M.I."/>
            <person name="Powell A.J."/>
            <person name="Barry K."/>
            <person name="Miller A.N."/>
            <person name="Grigoriev I.V."/>
            <person name="Debuchy R."/>
            <person name="Gladieux P."/>
            <person name="Hiltunen Thoren M."/>
            <person name="Johannesson H."/>
        </authorList>
    </citation>
    <scope>NUCLEOTIDE SEQUENCE</scope>
    <source>
        <strain evidence="7">CBS 232.78</strain>
    </source>
</reference>
<evidence type="ECO:0000256" key="2">
    <source>
        <dbReference type="ARBA" id="ARBA00023125"/>
    </source>
</evidence>
<dbReference type="SUPFAM" id="SSF57959">
    <property type="entry name" value="Leucine zipper domain"/>
    <property type="match status" value="1"/>
</dbReference>
<dbReference type="PANTHER" id="PTHR23351:SF24">
    <property type="entry name" value="ACTIVATING TRANSCRIPTION FACTOR 3-RELATED"/>
    <property type="match status" value="1"/>
</dbReference>
<dbReference type="AlphaFoldDB" id="A0AAE0NQ15"/>
<dbReference type="EMBL" id="JAULSW010000004">
    <property type="protein sequence ID" value="KAK3385607.1"/>
    <property type="molecule type" value="Genomic_DNA"/>
</dbReference>
<feature type="compositionally biased region" description="Polar residues" evidence="5">
    <location>
        <begin position="187"/>
        <end position="197"/>
    </location>
</feature>
<keyword evidence="4" id="KW-0175">Coiled coil</keyword>
<gene>
    <name evidence="7" type="ORF">B0H63DRAFT_544010</name>
</gene>
<keyword evidence="1" id="KW-0805">Transcription regulation</keyword>
<evidence type="ECO:0000313" key="8">
    <source>
        <dbReference type="Proteomes" id="UP001285441"/>
    </source>
</evidence>
<keyword evidence="3" id="KW-0804">Transcription</keyword>
<evidence type="ECO:0000259" key="6">
    <source>
        <dbReference type="PROSITE" id="PS00036"/>
    </source>
</evidence>
<dbReference type="InterPro" id="IPR000837">
    <property type="entry name" value="AP-1"/>
</dbReference>
<feature type="domain" description="BZIP" evidence="6">
    <location>
        <begin position="238"/>
        <end position="251"/>
    </location>
</feature>
<dbReference type="Gene3D" id="1.20.5.170">
    <property type="match status" value="1"/>
</dbReference>
<feature type="compositionally biased region" description="Basic residues" evidence="5">
    <location>
        <begin position="95"/>
        <end position="105"/>
    </location>
</feature>
<feature type="region of interest" description="Disordered" evidence="5">
    <location>
        <begin position="312"/>
        <end position="351"/>
    </location>
</feature>
<name>A0AAE0NQ15_9PEZI</name>
<dbReference type="CDD" id="cd14687">
    <property type="entry name" value="bZIP_ATF2"/>
    <property type="match status" value="1"/>
</dbReference>
<dbReference type="PANTHER" id="PTHR23351">
    <property type="entry name" value="FOS TRANSCRIPTION FACTOR-RELATED"/>
    <property type="match status" value="1"/>
</dbReference>
<reference evidence="7" key="2">
    <citation type="submission" date="2023-06" db="EMBL/GenBank/DDBJ databases">
        <authorList>
            <consortium name="Lawrence Berkeley National Laboratory"/>
            <person name="Haridas S."/>
            <person name="Hensen N."/>
            <person name="Bonometti L."/>
            <person name="Westerberg I."/>
            <person name="Brannstrom I.O."/>
            <person name="Guillou S."/>
            <person name="Cros-Aarteil S."/>
            <person name="Calhoun S."/>
            <person name="Kuo A."/>
            <person name="Mondo S."/>
            <person name="Pangilinan J."/>
            <person name="Riley R."/>
            <person name="LaButti K."/>
            <person name="Andreopoulos B."/>
            <person name="Lipzen A."/>
            <person name="Chen C."/>
            <person name="Yanf M."/>
            <person name="Daum C."/>
            <person name="Ng V."/>
            <person name="Clum A."/>
            <person name="Steindorff A."/>
            <person name="Ohm R."/>
            <person name="Martin F."/>
            <person name="Silar P."/>
            <person name="Natvig D."/>
            <person name="Lalanne C."/>
            <person name="Gautier V."/>
            <person name="Ament-velasquez S.L."/>
            <person name="Kruys A."/>
            <person name="Hutchinson M.I."/>
            <person name="Powell A.J."/>
            <person name="Barry K."/>
            <person name="Miller A.N."/>
            <person name="Grigoriev I.V."/>
            <person name="Debuchy R."/>
            <person name="Gladieux P."/>
            <person name="Thoren M.H."/>
            <person name="Johannesson H."/>
        </authorList>
    </citation>
    <scope>NUCLEOTIDE SEQUENCE</scope>
    <source>
        <strain evidence="7">CBS 232.78</strain>
    </source>
</reference>
<evidence type="ECO:0000256" key="3">
    <source>
        <dbReference type="ARBA" id="ARBA00023163"/>
    </source>
</evidence>
<feature type="compositionally biased region" description="Low complexity" evidence="5">
    <location>
        <begin position="198"/>
        <end position="221"/>
    </location>
</feature>
<feature type="coiled-coil region" evidence="4">
    <location>
        <begin position="256"/>
        <end position="290"/>
    </location>
</feature>
<feature type="region of interest" description="Disordered" evidence="5">
    <location>
        <begin position="1"/>
        <end position="33"/>
    </location>
</feature>
<proteinExistence type="predicted"/>
<sequence>MTSEQGNSSWQEGSGSASEDNAHLSAGFDDQALADPTTLSGTVWYDESAAPIPQQPFGWESYQDKTSTNNTFPSTTSAGGGGAGAGLVGGGSNKGKAKATSKARRRDSTAPSTSSTGAYPPQGWTDAAYEQGGEPAYDYYADQQLVAGYGGTTYPSSFSSPGFSYASSSDAGSSSRIISSATAPSTFYPNDQANAGPSSADPAIAADADASSSTATTATTTKKPRDQMTEREQYLLGRERNRRAATKTRLKASNYVKNLMSEEETVTRENEELTAKVKELTGQREGLVCKLKMHTNCGCVLIRDYLSATAQLESAASASAPAATASGAMSVSTSTAGGGEDDYEEEEEEEE</sequence>
<accession>A0AAE0NQ15</accession>
<feature type="compositionally biased region" description="Low complexity" evidence="5">
    <location>
        <begin position="66"/>
        <end position="77"/>
    </location>
</feature>
<comment type="caution">
    <text evidence="7">The sequence shown here is derived from an EMBL/GenBank/DDBJ whole genome shotgun (WGS) entry which is preliminary data.</text>
</comment>
<dbReference type="SMART" id="SM00338">
    <property type="entry name" value="BRLZ"/>
    <property type="match status" value="1"/>
</dbReference>
<dbReference type="PROSITE" id="PS00036">
    <property type="entry name" value="BZIP_BASIC"/>
    <property type="match status" value="1"/>
</dbReference>
<dbReference type="GO" id="GO:0000978">
    <property type="term" value="F:RNA polymerase II cis-regulatory region sequence-specific DNA binding"/>
    <property type="evidence" value="ECO:0007669"/>
    <property type="project" value="TreeGrafter"/>
</dbReference>
<dbReference type="GO" id="GO:0005634">
    <property type="term" value="C:nucleus"/>
    <property type="evidence" value="ECO:0007669"/>
    <property type="project" value="TreeGrafter"/>
</dbReference>
<evidence type="ECO:0000256" key="1">
    <source>
        <dbReference type="ARBA" id="ARBA00023015"/>
    </source>
</evidence>
<dbReference type="GO" id="GO:0000981">
    <property type="term" value="F:DNA-binding transcription factor activity, RNA polymerase II-specific"/>
    <property type="evidence" value="ECO:0007669"/>
    <property type="project" value="TreeGrafter"/>
</dbReference>
<keyword evidence="8" id="KW-1185">Reference proteome</keyword>
<dbReference type="InterPro" id="IPR046347">
    <property type="entry name" value="bZIP_sf"/>
</dbReference>
<evidence type="ECO:0000256" key="4">
    <source>
        <dbReference type="SAM" id="Coils"/>
    </source>
</evidence>
<dbReference type="InterPro" id="IPR004827">
    <property type="entry name" value="bZIP"/>
</dbReference>
<feature type="compositionally biased region" description="Polar residues" evidence="5">
    <location>
        <begin position="1"/>
        <end position="19"/>
    </location>
</feature>
<evidence type="ECO:0000256" key="5">
    <source>
        <dbReference type="SAM" id="MobiDB-lite"/>
    </source>
</evidence>
<protein>
    <recommendedName>
        <fullName evidence="6">BZIP domain-containing protein</fullName>
    </recommendedName>
</protein>
<evidence type="ECO:0000313" key="7">
    <source>
        <dbReference type="EMBL" id="KAK3385607.1"/>
    </source>
</evidence>
<feature type="region of interest" description="Disordered" evidence="5">
    <location>
        <begin position="183"/>
        <end position="228"/>
    </location>
</feature>
<feature type="compositionally biased region" description="Gly residues" evidence="5">
    <location>
        <begin position="78"/>
        <end position="93"/>
    </location>
</feature>
<feature type="compositionally biased region" description="Low complexity" evidence="5">
    <location>
        <begin position="312"/>
        <end position="330"/>
    </location>
</feature>
<feature type="compositionally biased region" description="Acidic residues" evidence="5">
    <location>
        <begin position="339"/>
        <end position="351"/>
    </location>
</feature>